<dbReference type="AlphaFoldDB" id="A0A6B1SUK6"/>
<comment type="caution">
    <text evidence="1">The sequence shown here is derived from an EMBL/GenBank/DDBJ whole genome shotgun (WGS) entry which is preliminary data.</text>
</comment>
<accession>A0A6B1SUK6</accession>
<dbReference type="RefSeq" id="WP_117855322.1">
    <property type="nucleotide sequence ID" value="NZ_JBCOIJ010000015.1"/>
</dbReference>
<sequence>MESDGEDDRKRIRKTLGLLCAFLGILVVAAYQPSPSVVGGKDDEHISVEVQTLSDIHNGQFEALVSSGGRKEIDIRSYFNTGTASGLKAGEKWILFFASDANLEEETLHPYYMEKVN</sequence>
<dbReference type="EMBL" id="WWTB01000005">
    <property type="protein sequence ID" value="MZJ85479.1"/>
    <property type="molecule type" value="Genomic_DNA"/>
</dbReference>
<gene>
    <name evidence="1" type="ORF">GT635_03230</name>
</gene>
<organism evidence="1 2">
    <name type="scientific">Collinsella aerofaciens</name>
    <dbReference type="NCBI Taxonomy" id="74426"/>
    <lineage>
        <taxon>Bacteria</taxon>
        <taxon>Bacillati</taxon>
        <taxon>Actinomycetota</taxon>
        <taxon>Coriobacteriia</taxon>
        <taxon>Coriobacteriales</taxon>
        <taxon>Coriobacteriaceae</taxon>
        <taxon>Collinsella</taxon>
    </lineage>
</organism>
<proteinExistence type="predicted"/>
<reference evidence="1 2" key="1">
    <citation type="journal article" date="2019" name="Nat. Med.">
        <title>A library of human gut bacterial isolates paired with longitudinal multiomics data enables mechanistic microbiome research.</title>
        <authorList>
            <person name="Poyet M."/>
            <person name="Groussin M."/>
            <person name="Gibbons S.M."/>
            <person name="Avila-Pacheco J."/>
            <person name="Jiang X."/>
            <person name="Kearney S.M."/>
            <person name="Perrotta A.R."/>
            <person name="Berdy B."/>
            <person name="Zhao S."/>
            <person name="Lieberman T.D."/>
            <person name="Swanson P.K."/>
            <person name="Smith M."/>
            <person name="Roesemann S."/>
            <person name="Alexander J.E."/>
            <person name="Rich S.A."/>
            <person name="Livny J."/>
            <person name="Vlamakis H."/>
            <person name="Clish C."/>
            <person name="Bullock K."/>
            <person name="Deik A."/>
            <person name="Scott J."/>
            <person name="Pierce K.A."/>
            <person name="Xavier R.J."/>
            <person name="Alm E.J."/>
        </authorList>
    </citation>
    <scope>NUCLEOTIDE SEQUENCE [LARGE SCALE GENOMIC DNA]</scope>
    <source>
        <strain evidence="1 2">BIOML-A10</strain>
    </source>
</reference>
<evidence type="ECO:0000313" key="1">
    <source>
        <dbReference type="EMBL" id="MZJ85479.1"/>
    </source>
</evidence>
<dbReference type="Proteomes" id="UP000481598">
    <property type="component" value="Unassembled WGS sequence"/>
</dbReference>
<evidence type="ECO:0000313" key="2">
    <source>
        <dbReference type="Proteomes" id="UP000481598"/>
    </source>
</evidence>
<protein>
    <submittedName>
        <fullName evidence="1">Uncharacterized protein</fullName>
    </submittedName>
</protein>
<name>A0A6B1SUK6_9ACTN</name>